<feature type="domain" description="Recombinase" evidence="3">
    <location>
        <begin position="174"/>
        <end position="303"/>
    </location>
</feature>
<dbReference type="RefSeq" id="WP_379864260.1">
    <property type="nucleotide sequence ID" value="NZ_JBHTBW010000019.1"/>
</dbReference>
<dbReference type="InterPro" id="IPR050639">
    <property type="entry name" value="SSR_resolvase"/>
</dbReference>
<feature type="domain" description="Resolvase/invertase-type recombinase catalytic" evidence="2">
    <location>
        <begin position="12"/>
        <end position="164"/>
    </location>
</feature>
<evidence type="ECO:0000256" key="1">
    <source>
        <dbReference type="SAM" id="Coils"/>
    </source>
</evidence>
<dbReference type="InterPro" id="IPR006119">
    <property type="entry name" value="Resolv_N"/>
</dbReference>
<dbReference type="EMBL" id="JBHTBW010000019">
    <property type="protein sequence ID" value="MFC7440981.1"/>
    <property type="molecule type" value="Genomic_DNA"/>
</dbReference>
<evidence type="ECO:0000259" key="2">
    <source>
        <dbReference type="PROSITE" id="PS51736"/>
    </source>
</evidence>
<dbReference type="PANTHER" id="PTHR30461:SF23">
    <property type="entry name" value="DNA RECOMBINASE-RELATED"/>
    <property type="match status" value="1"/>
</dbReference>
<feature type="coiled-coil region" evidence="1">
    <location>
        <begin position="395"/>
        <end position="469"/>
    </location>
</feature>
<name>A0ABW2RJ46_9BACL</name>
<keyword evidence="5" id="KW-1185">Reference proteome</keyword>
<dbReference type="SUPFAM" id="SSF53041">
    <property type="entry name" value="Resolvase-like"/>
    <property type="match status" value="1"/>
</dbReference>
<reference evidence="5" key="1">
    <citation type="journal article" date="2019" name="Int. J. Syst. Evol. Microbiol.">
        <title>The Global Catalogue of Microorganisms (GCM) 10K type strain sequencing project: providing services to taxonomists for standard genome sequencing and annotation.</title>
        <authorList>
            <consortium name="The Broad Institute Genomics Platform"/>
            <consortium name="The Broad Institute Genome Sequencing Center for Infectious Disease"/>
            <person name="Wu L."/>
            <person name="Ma J."/>
        </authorList>
    </citation>
    <scope>NUCLEOTIDE SEQUENCE [LARGE SCALE GENOMIC DNA]</scope>
    <source>
        <strain evidence="5">CGMCC 1.12942</strain>
    </source>
</reference>
<dbReference type="InterPro" id="IPR038109">
    <property type="entry name" value="DNA_bind_recomb_sf"/>
</dbReference>
<keyword evidence="1" id="KW-0175">Coiled coil</keyword>
<dbReference type="PANTHER" id="PTHR30461">
    <property type="entry name" value="DNA-INVERTASE FROM LAMBDOID PROPHAGE"/>
    <property type="match status" value="1"/>
</dbReference>
<dbReference type="PROSITE" id="PS51737">
    <property type="entry name" value="RECOMBINASE_DNA_BIND"/>
    <property type="match status" value="1"/>
</dbReference>
<dbReference type="SMART" id="SM00857">
    <property type="entry name" value="Resolvase"/>
    <property type="match status" value="1"/>
</dbReference>
<dbReference type="InterPro" id="IPR036162">
    <property type="entry name" value="Resolvase-like_N_sf"/>
</dbReference>
<protein>
    <submittedName>
        <fullName evidence="4">Recombinase family protein</fullName>
    </submittedName>
</protein>
<dbReference type="Pfam" id="PF00239">
    <property type="entry name" value="Resolvase"/>
    <property type="match status" value="1"/>
</dbReference>
<accession>A0ABW2RJ46</accession>
<dbReference type="Pfam" id="PF07508">
    <property type="entry name" value="Recombinase"/>
    <property type="match status" value="1"/>
</dbReference>
<dbReference type="InterPro" id="IPR011109">
    <property type="entry name" value="DNA_bind_recombinase_dom"/>
</dbReference>
<sequence>MYDKINKYNFKKVALYIRRSRADEEREKRTGEDTLVGQLMYMEKYLSNLGITDYDVYKEVASGASIENRKVFKGLLKLIDQGVYDAIAVKETSRITRGAYQDLADIERIFKKNRIKIIVDGDILDLNEYQAAFTYDMQLFMSRAELKQYTNRVTSAKKTFAMMGKWMPGGNAVPYGYKVDEKSRKLVPDEEKAELIKFIYHTYVYGKDGKEYGYRAISNELFRLGIKSPRGSDRWDQSVIKKILTNPVYKGDVRYNYTEEVEKGKKQLRPEEERIYVENAHEPIIDPELWEKAFEKSKNPRNNKHKGNPFKEVSPLTGLIVCANCEKHMFKSTQYKQRKNEHGEIERYPVVQLRCRTLGCKNDVKYEAVEDAVVGYLKFMLALDRSEFANYIHNIIRVENRLDEFHLQHKEAQIERIGKEIEKWNKRLKVAKEMREDGEYTREEFLERKKEIEEEIRELRVIEQKLLHADETAVGLTEEDIDNARENIEVIHDYYLRAKSNERKNELLSAIFYEIVVKKIKSGYGSKPPELELRCKLKEVVRLKNLVSA</sequence>
<dbReference type="Gene3D" id="3.40.50.1390">
    <property type="entry name" value="Resolvase, N-terminal catalytic domain"/>
    <property type="match status" value="1"/>
</dbReference>
<dbReference type="Gene3D" id="3.90.1750.20">
    <property type="entry name" value="Putative Large Serine Recombinase, Chain B, Domain 2"/>
    <property type="match status" value="1"/>
</dbReference>
<gene>
    <name evidence="4" type="ORF">ACFQNG_07415</name>
</gene>
<evidence type="ECO:0000259" key="3">
    <source>
        <dbReference type="PROSITE" id="PS51737"/>
    </source>
</evidence>
<proteinExistence type="predicted"/>
<organism evidence="4 5">
    <name type="scientific">Laceyella putida</name>
    <dbReference type="NCBI Taxonomy" id="110101"/>
    <lineage>
        <taxon>Bacteria</taxon>
        <taxon>Bacillati</taxon>
        <taxon>Bacillota</taxon>
        <taxon>Bacilli</taxon>
        <taxon>Bacillales</taxon>
        <taxon>Thermoactinomycetaceae</taxon>
        <taxon>Laceyella</taxon>
    </lineage>
</organism>
<evidence type="ECO:0000313" key="4">
    <source>
        <dbReference type="EMBL" id="MFC7440981.1"/>
    </source>
</evidence>
<evidence type="ECO:0000313" key="5">
    <source>
        <dbReference type="Proteomes" id="UP001596500"/>
    </source>
</evidence>
<dbReference type="CDD" id="cd00338">
    <property type="entry name" value="Ser_Recombinase"/>
    <property type="match status" value="1"/>
</dbReference>
<dbReference type="PROSITE" id="PS51736">
    <property type="entry name" value="RECOMBINASES_3"/>
    <property type="match status" value="1"/>
</dbReference>
<comment type="caution">
    <text evidence="4">The sequence shown here is derived from an EMBL/GenBank/DDBJ whole genome shotgun (WGS) entry which is preliminary data.</text>
</comment>
<dbReference type="Proteomes" id="UP001596500">
    <property type="component" value="Unassembled WGS sequence"/>
</dbReference>